<reference evidence="7" key="1">
    <citation type="submission" date="2009-08" db="EMBL/GenBank/DDBJ databases">
        <title>Annotation of Salpingoeca rosetta.</title>
        <authorList>
            <consortium name="The Broad Institute Genome Sequencing Platform"/>
            <person name="Russ C."/>
            <person name="Cuomo C."/>
            <person name="Burger G."/>
            <person name="Gray M.W."/>
            <person name="Holland P.W.H."/>
            <person name="King N."/>
            <person name="Lang F.B.F."/>
            <person name="Roger A.J."/>
            <person name="Ruiz-Trillo I."/>
            <person name="Young S.K."/>
            <person name="Zeng Q."/>
            <person name="Gargeya S."/>
            <person name="Alvarado L."/>
            <person name="Berlin A."/>
            <person name="Chapman S.B."/>
            <person name="Chen Z."/>
            <person name="Freedman E."/>
            <person name="Gellesch M."/>
            <person name="Goldberg J."/>
            <person name="Griggs A."/>
            <person name="Gujja S."/>
            <person name="Heilman E."/>
            <person name="Heiman D."/>
            <person name="Howarth C."/>
            <person name="Mehta T."/>
            <person name="Neiman D."/>
            <person name="Pearson M."/>
            <person name="Roberts A."/>
            <person name="Saif S."/>
            <person name="Shea T."/>
            <person name="Shenoy N."/>
            <person name="Sisk P."/>
            <person name="Stolte C."/>
            <person name="Sykes S."/>
            <person name="White J."/>
            <person name="Yandava C."/>
            <person name="Haas B."/>
            <person name="Nusbaum C."/>
            <person name="Birren B."/>
        </authorList>
    </citation>
    <scope>NUCLEOTIDE SEQUENCE [LARGE SCALE GENOMIC DNA]</scope>
    <source>
        <strain evidence="7">ATCC 50818</strain>
    </source>
</reference>
<dbReference type="SUPFAM" id="SSF46785">
    <property type="entry name" value="Winged helix' DNA-binding domain"/>
    <property type="match status" value="1"/>
</dbReference>
<dbReference type="Gene3D" id="1.10.510.10">
    <property type="entry name" value="Transferase(Phosphotransferase) domain 1"/>
    <property type="match status" value="1"/>
</dbReference>
<feature type="compositionally biased region" description="Basic and acidic residues" evidence="4">
    <location>
        <begin position="18"/>
        <end position="42"/>
    </location>
</feature>
<dbReference type="AlphaFoldDB" id="F2UGB7"/>
<evidence type="ECO:0000259" key="5">
    <source>
        <dbReference type="PROSITE" id="PS50011"/>
    </source>
</evidence>
<dbReference type="GeneID" id="16072148"/>
<proteinExistence type="predicted"/>
<dbReference type="InterPro" id="IPR036390">
    <property type="entry name" value="WH_DNA-bd_sf"/>
</dbReference>
<dbReference type="Proteomes" id="UP000007799">
    <property type="component" value="Unassembled WGS sequence"/>
</dbReference>
<dbReference type="InterPro" id="IPR036388">
    <property type="entry name" value="WH-like_DNA-bd_sf"/>
</dbReference>
<dbReference type="PROSITE" id="PS00108">
    <property type="entry name" value="PROTEIN_KINASE_ST"/>
    <property type="match status" value="1"/>
</dbReference>
<dbReference type="InterPro" id="IPR000719">
    <property type="entry name" value="Prot_kinase_dom"/>
</dbReference>
<dbReference type="eggNOG" id="KOG0192">
    <property type="taxonomic scope" value="Eukaryota"/>
</dbReference>
<dbReference type="PROSITE" id="PS00107">
    <property type="entry name" value="PROTEIN_KINASE_ATP"/>
    <property type="match status" value="1"/>
</dbReference>
<keyword evidence="7" id="KW-0418">Kinase</keyword>
<dbReference type="InterPro" id="IPR051681">
    <property type="entry name" value="Ser/Thr_Kinases-Pseudokinases"/>
</dbReference>
<dbReference type="OrthoDB" id="4062651at2759"/>
<evidence type="ECO:0000313" key="8">
    <source>
        <dbReference type="Proteomes" id="UP000007799"/>
    </source>
</evidence>
<keyword evidence="8" id="KW-1185">Reference proteome</keyword>
<dbReference type="GO" id="GO:0004674">
    <property type="term" value="F:protein serine/threonine kinase activity"/>
    <property type="evidence" value="ECO:0007669"/>
    <property type="project" value="TreeGrafter"/>
</dbReference>
<accession>F2UGB7</accession>
<dbReference type="SUPFAM" id="SSF56112">
    <property type="entry name" value="Protein kinase-like (PK-like)"/>
    <property type="match status" value="1"/>
</dbReference>
<feature type="binding site" evidence="3">
    <location>
        <position position="277"/>
    </location>
    <ligand>
        <name>ATP</name>
        <dbReference type="ChEBI" id="CHEBI:30616"/>
    </ligand>
</feature>
<sequence>MSARDACVAAAHVDADDERCSRGEDPASTREGGDEQGGDRAQEAQQQAEVVPTTTTHSSSDDNDTATATTSDAEEESKSSNDELESQAKERPDDQRHSTQAHKPKKQEPDIDPQVAAMQEGAAQALVGRLKLTSAITLRLTCSTSSTVKVTYSKGTLQFEPTDKAPRRMAKLLKKTWVPYFYARSGLLCEQSSLHFMIIRCHEPGQTKQNTSIFYLGFSRESELMEWFRLLGAVMNMPTIKPFFISEEQVTVCKRLGAGAFGSVYKGKFGEHDVAIKFQKALEDDVEAISEFINEAALLAALDHPCLTRLHGIYTRETDNQGFPVLELVLVIELCTGGTLTDHINRIKPTDLNAHRSELLRLMHELFTGLAYLHARAVVHRDLKPDNLLLTADGHLKICDFGQAKNISGSGSRHMTANVRGSLLWRAPEIMTGLRKETSARASRITYYDTAVDIYSAGIVMWQTLTRKVPYEDIESSFDIELGVARGTLRPPVDDICMPRIQRIMTKCWAQRPDDRPSALEVVTRLESSLLFECTEPDDEEEAELQCTLHEAQQKHKAAMCPLTDRAMPFHFERQARSSGDGTGDKAGGKQGDHGHDDDHHHAQGTATVGDLVFARDGDISLDEQLKTLDFIRREIELLRTHKNVQVTIATMVEAMRQPDIGLCLANNTFLGKSIPESFVGRQMTKWLMDIGGLSRNKAQEVAQLTREVGCIEHTFRSFGFSPRCYFKWAKGTSYTQGLLKLVQYV</sequence>
<evidence type="ECO:0000256" key="2">
    <source>
        <dbReference type="ARBA" id="ARBA00022840"/>
    </source>
</evidence>
<feature type="domain" description="DEP" evidence="6">
    <location>
        <begin position="659"/>
        <end position="731"/>
    </location>
</feature>
<evidence type="ECO:0000256" key="3">
    <source>
        <dbReference type="PROSITE-ProRule" id="PRU10141"/>
    </source>
</evidence>
<dbReference type="InterPro" id="IPR011009">
    <property type="entry name" value="Kinase-like_dom_sf"/>
</dbReference>
<name>F2UGB7_SALR5</name>
<dbReference type="SMART" id="SM00049">
    <property type="entry name" value="DEP"/>
    <property type="match status" value="1"/>
</dbReference>
<dbReference type="InParanoid" id="F2UGB7"/>
<dbReference type="GO" id="GO:0035556">
    <property type="term" value="P:intracellular signal transduction"/>
    <property type="evidence" value="ECO:0007669"/>
    <property type="project" value="InterPro"/>
</dbReference>
<dbReference type="PROSITE" id="PS50011">
    <property type="entry name" value="PROTEIN_KINASE_DOM"/>
    <property type="match status" value="1"/>
</dbReference>
<gene>
    <name evidence="7" type="ORF">PTSG_07786</name>
</gene>
<evidence type="ECO:0000313" key="7">
    <source>
        <dbReference type="EMBL" id="EGD75667.1"/>
    </source>
</evidence>
<dbReference type="GO" id="GO:0005524">
    <property type="term" value="F:ATP binding"/>
    <property type="evidence" value="ECO:0007669"/>
    <property type="project" value="UniProtKB-UniRule"/>
</dbReference>
<dbReference type="PANTHER" id="PTHR44329">
    <property type="entry name" value="SERINE/THREONINE-PROTEIN KINASE TNNI3K-RELATED"/>
    <property type="match status" value="1"/>
</dbReference>
<keyword evidence="1 3" id="KW-0547">Nucleotide-binding</keyword>
<keyword evidence="7" id="KW-0808">Transferase</keyword>
<feature type="domain" description="Protein kinase" evidence="5">
    <location>
        <begin position="250"/>
        <end position="531"/>
    </location>
</feature>
<dbReference type="InterPro" id="IPR017441">
    <property type="entry name" value="Protein_kinase_ATP_BS"/>
</dbReference>
<feature type="region of interest" description="Disordered" evidence="4">
    <location>
        <begin position="1"/>
        <end position="110"/>
    </location>
</feature>
<evidence type="ECO:0000259" key="6">
    <source>
        <dbReference type="PROSITE" id="PS50186"/>
    </source>
</evidence>
<dbReference type="STRING" id="946362.F2UGB7"/>
<dbReference type="KEGG" id="sre:PTSG_07786"/>
<feature type="compositionally biased region" description="Basic and acidic residues" evidence="4">
    <location>
        <begin position="583"/>
        <end position="602"/>
    </location>
</feature>
<dbReference type="Gene3D" id="1.10.10.10">
    <property type="entry name" value="Winged helix-like DNA-binding domain superfamily/Winged helix DNA-binding domain"/>
    <property type="match status" value="1"/>
</dbReference>
<dbReference type="EMBL" id="GL832973">
    <property type="protein sequence ID" value="EGD75667.1"/>
    <property type="molecule type" value="Genomic_DNA"/>
</dbReference>
<evidence type="ECO:0000256" key="4">
    <source>
        <dbReference type="SAM" id="MobiDB-lite"/>
    </source>
</evidence>
<dbReference type="Pfam" id="PF00069">
    <property type="entry name" value="Pkinase"/>
    <property type="match status" value="1"/>
</dbReference>
<dbReference type="PROSITE" id="PS50186">
    <property type="entry name" value="DEP"/>
    <property type="match status" value="1"/>
</dbReference>
<evidence type="ECO:0000256" key="1">
    <source>
        <dbReference type="ARBA" id="ARBA00022741"/>
    </source>
</evidence>
<protein>
    <submittedName>
        <fullName evidence="7">TKL/MLK/TAK1 protein kinase</fullName>
    </submittedName>
</protein>
<dbReference type="InterPro" id="IPR000591">
    <property type="entry name" value="DEP_dom"/>
</dbReference>
<dbReference type="SMART" id="SM00220">
    <property type="entry name" value="S_TKc"/>
    <property type="match status" value="1"/>
</dbReference>
<organism evidence="8">
    <name type="scientific">Salpingoeca rosetta (strain ATCC 50818 / BSB-021)</name>
    <dbReference type="NCBI Taxonomy" id="946362"/>
    <lineage>
        <taxon>Eukaryota</taxon>
        <taxon>Choanoflagellata</taxon>
        <taxon>Craspedida</taxon>
        <taxon>Salpingoecidae</taxon>
        <taxon>Salpingoeca</taxon>
    </lineage>
</organism>
<feature type="compositionally biased region" description="Low complexity" evidence="4">
    <location>
        <begin position="1"/>
        <end position="12"/>
    </location>
</feature>
<feature type="compositionally biased region" description="Low complexity" evidence="4">
    <location>
        <begin position="43"/>
        <end position="58"/>
    </location>
</feature>
<feature type="compositionally biased region" description="Basic and acidic residues" evidence="4">
    <location>
        <begin position="76"/>
        <end position="97"/>
    </location>
</feature>
<keyword evidence="2 3" id="KW-0067">ATP-binding</keyword>
<dbReference type="RefSeq" id="XP_004991588.1">
    <property type="nucleotide sequence ID" value="XM_004991531.1"/>
</dbReference>
<feature type="region of interest" description="Disordered" evidence="4">
    <location>
        <begin position="576"/>
        <end position="604"/>
    </location>
</feature>
<dbReference type="InterPro" id="IPR008271">
    <property type="entry name" value="Ser/Thr_kinase_AS"/>
</dbReference>